<gene>
    <name evidence="2" type="ORF">G6011_02549</name>
</gene>
<dbReference type="EMBL" id="JAANER010000009">
    <property type="protein sequence ID" value="KAG9185993.1"/>
    <property type="molecule type" value="Genomic_DNA"/>
</dbReference>
<dbReference type="SUPFAM" id="SSF54695">
    <property type="entry name" value="POZ domain"/>
    <property type="match status" value="1"/>
</dbReference>
<evidence type="ECO:0000313" key="2">
    <source>
        <dbReference type="EMBL" id="KAG9185993.1"/>
    </source>
</evidence>
<keyword evidence="3" id="KW-1185">Reference proteome</keyword>
<dbReference type="InterPro" id="IPR011333">
    <property type="entry name" value="SKP1/BTB/POZ_sf"/>
</dbReference>
<organism evidence="2 3">
    <name type="scientific">Alternaria panax</name>
    <dbReference type="NCBI Taxonomy" id="48097"/>
    <lineage>
        <taxon>Eukaryota</taxon>
        <taxon>Fungi</taxon>
        <taxon>Dikarya</taxon>
        <taxon>Ascomycota</taxon>
        <taxon>Pezizomycotina</taxon>
        <taxon>Dothideomycetes</taxon>
        <taxon>Pleosporomycetidae</taxon>
        <taxon>Pleosporales</taxon>
        <taxon>Pleosporineae</taxon>
        <taxon>Pleosporaceae</taxon>
        <taxon>Alternaria</taxon>
        <taxon>Alternaria sect. Panax</taxon>
    </lineage>
</organism>
<proteinExistence type="predicted"/>
<accession>A0AAD4F9T5</accession>
<dbReference type="PANTHER" id="PTHR47843:SF5">
    <property type="entry name" value="BTB_POZ DOMAIN PROTEIN"/>
    <property type="match status" value="1"/>
</dbReference>
<dbReference type="Gene3D" id="3.30.710.10">
    <property type="entry name" value="Potassium Channel Kv1.1, Chain A"/>
    <property type="match status" value="1"/>
</dbReference>
<dbReference type="CDD" id="cd18186">
    <property type="entry name" value="BTB_POZ_ZBTB_KLHL-like"/>
    <property type="match status" value="1"/>
</dbReference>
<dbReference type="PANTHER" id="PTHR47843">
    <property type="entry name" value="BTB DOMAIN-CONTAINING PROTEIN-RELATED"/>
    <property type="match status" value="1"/>
</dbReference>
<name>A0AAD4F9T5_9PLEO</name>
<comment type="caution">
    <text evidence="2">The sequence shown here is derived from an EMBL/GenBank/DDBJ whole genome shotgun (WGS) entry which is preliminary data.</text>
</comment>
<evidence type="ECO:0000259" key="1">
    <source>
        <dbReference type="PROSITE" id="PS50097"/>
    </source>
</evidence>
<feature type="domain" description="BTB" evidence="1">
    <location>
        <begin position="23"/>
        <end position="91"/>
    </location>
</feature>
<dbReference type="Proteomes" id="UP001199106">
    <property type="component" value="Unassembled WGS sequence"/>
</dbReference>
<sequence length="228" mass="25803">MTEQVLEDFKNRMRALLSSGDYSDLIITCGPDTYNVHKAIVCAQSSFFKKAEKFLMGKEAAEGRINLPEDDPRAVKLLVQFFYEGEYHPELPIHVLFDEDGRPTVTVPKQDGYNYDFPHTCTPGCPSPSHKVCHHHECTRESLSCGEKCINFICKKCTMPPPHDGDAAQLLLHAMMYELADKYHVTGLKPLAQKKFSRWCEAFWEAKEFAMAAEHALTTTPDSDTGLR</sequence>
<evidence type="ECO:0000313" key="3">
    <source>
        <dbReference type="Proteomes" id="UP001199106"/>
    </source>
</evidence>
<dbReference type="PROSITE" id="PS50097">
    <property type="entry name" value="BTB"/>
    <property type="match status" value="1"/>
</dbReference>
<dbReference type="Pfam" id="PF00651">
    <property type="entry name" value="BTB"/>
    <property type="match status" value="1"/>
</dbReference>
<protein>
    <recommendedName>
        <fullName evidence="1">BTB domain-containing protein</fullName>
    </recommendedName>
</protein>
<dbReference type="AlphaFoldDB" id="A0AAD4F9T5"/>
<reference evidence="2" key="1">
    <citation type="submission" date="2021-07" db="EMBL/GenBank/DDBJ databases">
        <title>Genome Resource of American Ginseng Black Spot Pathogen Alternaria panax.</title>
        <authorList>
            <person name="Qiu C."/>
            <person name="Wang W."/>
            <person name="Liu Z."/>
        </authorList>
    </citation>
    <scope>NUCLEOTIDE SEQUENCE</scope>
    <source>
        <strain evidence="2">BNCC115425</strain>
    </source>
</reference>
<dbReference type="InterPro" id="IPR000210">
    <property type="entry name" value="BTB/POZ_dom"/>
</dbReference>